<dbReference type="InterPro" id="IPR018200">
    <property type="entry name" value="USP_CS"/>
</dbReference>
<dbReference type="GO" id="GO:0016579">
    <property type="term" value="P:protein deubiquitination"/>
    <property type="evidence" value="ECO:0007669"/>
    <property type="project" value="InterPro"/>
</dbReference>
<keyword evidence="4" id="KW-0418">Kinase</keyword>
<dbReference type="AlphaFoldDB" id="A0A0V0QKA2"/>
<organism evidence="4 5">
    <name type="scientific">Pseudocohnilembus persalinus</name>
    <name type="common">Ciliate</name>
    <dbReference type="NCBI Taxonomy" id="266149"/>
    <lineage>
        <taxon>Eukaryota</taxon>
        <taxon>Sar</taxon>
        <taxon>Alveolata</taxon>
        <taxon>Ciliophora</taxon>
        <taxon>Intramacronucleata</taxon>
        <taxon>Oligohymenophorea</taxon>
        <taxon>Scuticociliatia</taxon>
        <taxon>Philasterida</taxon>
        <taxon>Pseudocohnilembidae</taxon>
        <taxon>Pseudocohnilembus</taxon>
    </lineage>
</organism>
<dbReference type="InterPro" id="IPR028889">
    <property type="entry name" value="USP"/>
</dbReference>
<dbReference type="InterPro" id="IPR011009">
    <property type="entry name" value="Kinase-like_dom_sf"/>
</dbReference>
<evidence type="ECO:0000259" key="3">
    <source>
        <dbReference type="PROSITE" id="PS50235"/>
    </source>
</evidence>
<accession>A0A0V0QKA2</accession>
<dbReference type="InParanoid" id="A0A0V0QKA2"/>
<dbReference type="Pfam" id="PF00443">
    <property type="entry name" value="UCH"/>
    <property type="match status" value="1"/>
</dbReference>
<dbReference type="PANTHER" id="PTHR24006">
    <property type="entry name" value="UBIQUITIN CARBOXYL-TERMINAL HYDROLASE"/>
    <property type="match status" value="1"/>
</dbReference>
<name>A0A0V0QKA2_PSEPJ</name>
<dbReference type="InterPro" id="IPR001394">
    <property type="entry name" value="Peptidase_C19_UCH"/>
</dbReference>
<dbReference type="GO" id="GO:0004843">
    <property type="term" value="F:cysteine-type deubiquitinase activity"/>
    <property type="evidence" value="ECO:0007669"/>
    <property type="project" value="InterPro"/>
</dbReference>
<keyword evidence="5" id="KW-1185">Reference proteome</keyword>
<evidence type="ECO:0000256" key="2">
    <source>
        <dbReference type="SAM" id="MobiDB-lite"/>
    </source>
</evidence>
<reference evidence="4 5" key="1">
    <citation type="journal article" date="2015" name="Sci. Rep.">
        <title>Genome of the facultative scuticociliatosis pathogen Pseudocohnilembus persalinus provides insight into its virulence through horizontal gene transfer.</title>
        <authorList>
            <person name="Xiong J."/>
            <person name="Wang G."/>
            <person name="Cheng J."/>
            <person name="Tian M."/>
            <person name="Pan X."/>
            <person name="Warren A."/>
            <person name="Jiang C."/>
            <person name="Yuan D."/>
            <person name="Miao W."/>
        </authorList>
    </citation>
    <scope>NUCLEOTIDE SEQUENCE [LARGE SCALE GENOMIC DNA]</scope>
    <source>
        <strain evidence="4">36N120E</strain>
    </source>
</reference>
<dbReference type="InterPro" id="IPR038765">
    <property type="entry name" value="Papain-like_cys_pep_sf"/>
</dbReference>
<gene>
    <name evidence="4" type="ORF">PPERSA_11896</name>
</gene>
<dbReference type="Gene3D" id="3.90.70.10">
    <property type="entry name" value="Cysteine proteinases"/>
    <property type="match status" value="1"/>
</dbReference>
<dbReference type="SUPFAM" id="SSF54001">
    <property type="entry name" value="Cysteine proteinases"/>
    <property type="match status" value="1"/>
</dbReference>
<dbReference type="Proteomes" id="UP000054937">
    <property type="component" value="Unassembled WGS sequence"/>
</dbReference>
<dbReference type="PROSITE" id="PS00973">
    <property type="entry name" value="USP_2"/>
    <property type="match status" value="1"/>
</dbReference>
<evidence type="ECO:0000313" key="5">
    <source>
        <dbReference type="Proteomes" id="UP000054937"/>
    </source>
</evidence>
<evidence type="ECO:0000256" key="1">
    <source>
        <dbReference type="SAM" id="Coils"/>
    </source>
</evidence>
<dbReference type="GO" id="GO:0005829">
    <property type="term" value="C:cytosol"/>
    <property type="evidence" value="ECO:0007669"/>
    <property type="project" value="TreeGrafter"/>
</dbReference>
<keyword evidence="4" id="KW-0808">Transferase</keyword>
<dbReference type="GO" id="GO:0016301">
    <property type="term" value="F:kinase activity"/>
    <property type="evidence" value="ECO:0007669"/>
    <property type="project" value="UniProtKB-KW"/>
</dbReference>
<dbReference type="EMBL" id="LDAU01000154">
    <property type="protein sequence ID" value="KRX02556.1"/>
    <property type="molecule type" value="Genomic_DNA"/>
</dbReference>
<feature type="compositionally biased region" description="Basic and acidic residues" evidence="2">
    <location>
        <begin position="200"/>
        <end position="214"/>
    </location>
</feature>
<keyword evidence="1" id="KW-0175">Coiled coil</keyword>
<feature type="region of interest" description="Disordered" evidence="2">
    <location>
        <begin position="704"/>
        <end position="728"/>
    </location>
</feature>
<feature type="domain" description="USP" evidence="3">
    <location>
        <begin position="153"/>
        <end position="644"/>
    </location>
</feature>
<dbReference type="OrthoDB" id="299653at2759"/>
<sequence length="960" mass="114464">MNWILIVKNQQSEQNKDFQNQIISQYLNYDDIMQIRQSFGFFITSSPCQIQLYQNILEKILQKIHSYEKDFQQQLLEICLIALFKLEKNIEVQDSKIQIDSVCESINFKYEKDSLKQEIKESDWVDNSDFYLQKQKQSEVQSQILATNENNYRGLQNLGNTCYMNSYTQALFMTKEFRFRLLQIQLLDIHKNTQEIQANKQEENLKNQNKKENDQEQEQTNSHQNDNNKIQVENQNQLKDNYNNINTNDKDKNIMNIEQNNKQIEAKNTQQQQINQKNQQLQIMEKQRNFTTVFQLQKLFTLLYQSKRPYINPQNFKASLPDLFKFSYAQHDSSEFGRMFLEQLEQSLKFSDHKNLLHDYFIGEYNNILICQECKNQKIRKEKFMDISLVFDDIVQQTEKEKIINSEQVSINQLLQNTFKDEEFKDDNKYYCDNCDKLSLNTIKHIKIDYLPNYVVMTVNRFQFDRNLKKKIKIMQKVNIQEMINLKSYVDQQANQKHQQENYLENQKQLQHNNSNKKERDEEQIYQNNQESNEKQHMDLEENQYQQQKCQLQQIQKETNQNQPNMDSDNNFEYQLYAIVIHRGKSPDSGHYYCLARENSSDESQWIIFDDSQISKQKNFTEVHNLIESKSEYDTPYLLFYQKKQIAQKFDDAEKNFEIKLSSTLLSVLQRDNDLYMNEIQNASKLMSSIKSLKFQNYQIPQYNMNYNRGKDDSDDEDGGNNYGQDQFQNYNRDAKSLKNQQSVQSLWSGYGEVVKCDLKQPDKNLIYNEKQDTVVCKRVAPPYIKNDQDVGHIRKLQSYQIEMNYYQYFSKLTQNFDCKIPVLINAYKSNEQEKQQWYFILQDLDALGYDQRLGLLEPNDPGIEAVIKWLANFHICYLKKSPKDLWKIGTYWHLNTRLEELKKIKNREIVEYAPKIDQKLNSAQFQTFVHGDAKIANFCFDKTHSKVAAVDFQYVGGGL</sequence>
<dbReference type="InterPro" id="IPR050164">
    <property type="entry name" value="Peptidase_C19"/>
</dbReference>
<dbReference type="GO" id="GO:0005634">
    <property type="term" value="C:nucleus"/>
    <property type="evidence" value="ECO:0007669"/>
    <property type="project" value="TreeGrafter"/>
</dbReference>
<protein>
    <submittedName>
        <fullName evidence="4">Protein kinase-like domain</fullName>
    </submittedName>
</protein>
<dbReference type="PROSITE" id="PS50235">
    <property type="entry name" value="USP_3"/>
    <property type="match status" value="1"/>
</dbReference>
<evidence type="ECO:0000313" key="4">
    <source>
        <dbReference type="EMBL" id="KRX02556.1"/>
    </source>
</evidence>
<feature type="coiled-coil region" evidence="1">
    <location>
        <begin position="247"/>
        <end position="287"/>
    </location>
</feature>
<dbReference type="SUPFAM" id="SSF56112">
    <property type="entry name" value="Protein kinase-like (PK-like)"/>
    <property type="match status" value="1"/>
</dbReference>
<feature type="compositionally biased region" description="Polar residues" evidence="2">
    <location>
        <begin position="220"/>
        <end position="229"/>
    </location>
</feature>
<feature type="region of interest" description="Disordered" evidence="2">
    <location>
        <begin position="200"/>
        <end position="229"/>
    </location>
</feature>
<proteinExistence type="predicted"/>
<comment type="caution">
    <text evidence="4">The sequence shown here is derived from an EMBL/GenBank/DDBJ whole genome shotgun (WGS) entry which is preliminary data.</text>
</comment>